<evidence type="ECO:0000313" key="8">
    <source>
        <dbReference type="Proteomes" id="UP001595973"/>
    </source>
</evidence>
<dbReference type="PROSITE" id="PS01040">
    <property type="entry name" value="SBP_BACTERIAL_5"/>
    <property type="match status" value="1"/>
</dbReference>
<organism evidence="7 8">
    <name type="scientific">Seohaeicola nanhaiensis</name>
    <dbReference type="NCBI Taxonomy" id="1387282"/>
    <lineage>
        <taxon>Bacteria</taxon>
        <taxon>Pseudomonadati</taxon>
        <taxon>Pseudomonadota</taxon>
        <taxon>Alphaproteobacteria</taxon>
        <taxon>Rhodobacterales</taxon>
        <taxon>Roseobacteraceae</taxon>
        <taxon>Seohaeicola</taxon>
    </lineage>
</organism>
<dbReference type="Proteomes" id="UP001595973">
    <property type="component" value="Unassembled WGS sequence"/>
</dbReference>
<protein>
    <submittedName>
        <fullName evidence="7">ABC transporter substrate-binding protein</fullName>
    </submittedName>
</protein>
<dbReference type="RefSeq" id="WP_380722229.1">
    <property type="nucleotide sequence ID" value="NZ_JBHSGI010000033.1"/>
</dbReference>
<dbReference type="EMBL" id="JBHSGI010000033">
    <property type="protein sequence ID" value="MFC4671571.1"/>
    <property type="molecule type" value="Genomic_DNA"/>
</dbReference>
<comment type="caution">
    <text evidence="7">The sequence shown here is derived from an EMBL/GenBank/DDBJ whole genome shotgun (WGS) entry which is preliminary data.</text>
</comment>
<dbReference type="PIRSF" id="PIRSF002741">
    <property type="entry name" value="MppA"/>
    <property type="match status" value="1"/>
</dbReference>
<dbReference type="Gene3D" id="3.40.190.10">
    <property type="entry name" value="Periplasmic binding protein-like II"/>
    <property type="match status" value="1"/>
</dbReference>
<feature type="signal peptide" evidence="5">
    <location>
        <begin position="1"/>
        <end position="23"/>
    </location>
</feature>
<keyword evidence="3" id="KW-0813">Transport</keyword>
<sequence>MTPKLPLVLAALGLTLVAPATMAKDLVVGWAETNDTLNPVTTGKRNSGPILSNIFDTLVWLTPDFKVEPLLAKEWSVSPDGLVYTFKLRDDVKFHDGTPFNAEAVVKNFEYIFDKNTQSKISHGLLGPCKTAQATGEFELTVTCEKPYGALLAQMGEPYLGIQSPKAIAEYGADLGQHPTGTGPFKFVELLADDSVVLERNPDYNWMAPSLNHEGPAEIEKITFQIVTNPQARVSQFQSGQSQVMQQVPGLHWKTLGASGRFNTYEVPISGLGIFAPINASAFPTDDPAVRKAIMYAVDQTGVVQLAEAGVYPPSHTPLTEGLLGYDPSIAEEYSYNPEKAAEVLKAAGWTMGSQFWEKDGKTLSLKITAIADKAHYMALAQAIQGYLAAINIDATLEPLTAPAWTAANIAGEMNLTPLQYIAVDPDALRFWFTDGQYFNWSHWSDPAFTALLDKAVAEQNPAARADIYEEAQKMLLDQAVVLPIRQNLDLTMSAKNVTGITWSGGGFQYFGAAKIAD</sequence>
<evidence type="ECO:0000313" key="7">
    <source>
        <dbReference type="EMBL" id="MFC4671571.1"/>
    </source>
</evidence>
<dbReference type="PANTHER" id="PTHR30290:SF9">
    <property type="entry name" value="OLIGOPEPTIDE-BINDING PROTEIN APPA"/>
    <property type="match status" value="1"/>
</dbReference>
<evidence type="ECO:0000256" key="3">
    <source>
        <dbReference type="ARBA" id="ARBA00022448"/>
    </source>
</evidence>
<evidence type="ECO:0000256" key="5">
    <source>
        <dbReference type="SAM" id="SignalP"/>
    </source>
</evidence>
<reference evidence="8" key="1">
    <citation type="journal article" date="2019" name="Int. J. Syst. Evol. Microbiol.">
        <title>The Global Catalogue of Microorganisms (GCM) 10K type strain sequencing project: providing services to taxonomists for standard genome sequencing and annotation.</title>
        <authorList>
            <consortium name="The Broad Institute Genomics Platform"/>
            <consortium name="The Broad Institute Genome Sequencing Center for Infectious Disease"/>
            <person name="Wu L."/>
            <person name="Ma J."/>
        </authorList>
    </citation>
    <scope>NUCLEOTIDE SEQUENCE [LARGE SCALE GENOMIC DNA]</scope>
    <source>
        <strain evidence="8">CGMCC 4.7283</strain>
    </source>
</reference>
<feature type="domain" description="Solute-binding protein family 5" evidence="6">
    <location>
        <begin position="66"/>
        <end position="432"/>
    </location>
</feature>
<dbReference type="InterPro" id="IPR039424">
    <property type="entry name" value="SBP_5"/>
</dbReference>
<evidence type="ECO:0000256" key="1">
    <source>
        <dbReference type="ARBA" id="ARBA00004418"/>
    </source>
</evidence>
<keyword evidence="4 5" id="KW-0732">Signal</keyword>
<dbReference type="InterPro" id="IPR030678">
    <property type="entry name" value="Peptide/Ni-bd"/>
</dbReference>
<evidence type="ECO:0000256" key="4">
    <source>
        <dbReference type="ARBA" id="ARBA00022729"/>
    </source>
</evidence>
<dbReference type="InterPro" id="IPR023765">
    <property type="entry name" value="SBP_5_CS"/>
</dbReference>
<comment type="similarity">
    <text evidence="2">Belongs to the bacterial solute-binding protein 5 family.</text>
</comment>
<dbReference type="SUPFAM" id="SSF53850">
    <property type="entry name" value="Periplasmic binding protein-like II"/>
    <property type="match status" value="1"/>
</dbReference>
<dbReference type="Gene3D" id="3.10.105.10">
    <property type="entry name" value="Dipeptide-binding Protein, Domain 3"/>
    <property type="match status" value="1"/>
</dbReference>
<proteinExistence type="inferred from homology"/>
<comment type="subcellular location">
    <subcellularLocation>
        <location evidence="1">Periplasm</location>
    </subcellularLocation>
</comment>
<keyword evidence="8" id="KW-1185">Reference proteome</keyword>
<accession>A0ABV9KPI8</accession>
<evidence type="ECO:0000256" key="2">
    <source>
        <dbReference type="ARBA" id="ARBA00005695"/>
    </source>
</evidence>
<evidence type="ECO:0000259" key="6">
    <source>
        <dbReference type="Pfam" id="PF00496"/>
    </source>
</evidence>
<gene>
    <name evidence="7" type="ORF">ACFO5X_23670</name>
</gene>
<feature type="chain" id="PRO_5046517220" evidence="5">
    <location>
        <begin position="24"/>
        <end position="518"/>
    </location>
</feature>
<dbReference type="Pfam" id="PF00496">
    <property type="entry name" value="SBP_bac_5"/>
    <property type="match status" value="1"/>
</dbReference>
<dbReference type="PANTHER" id="PTHR30290">
    <property type="entry name" value="PERIPLASMIC BINDING COMPONENT OF ABC TRANSPORTER"/>
    <property type="match status" value="1"/>
</dbReference>
<dbReference type="InterPro" id="IPR000914">
    <property type="entry name" value="SBP_5_dom"/>
</dbReference>
<name>A0ABV9KPI8_9RHOB</name>